<evidence type="ECO:0000313" key="1">
    <source>
        <dbReference type="EMBL" id="OJD18670.1"/>
    </source>
</evidence>
<evidence type="ECO:0000313" key="2">
    <source>
        <dbReference type="Proteomes" id="UP000242791"/>
    </source>
</evidence>
<dbReference type="Proteomes" id="UP000242791">
    <property type="component" value="Unassembled WGS sequence"/>
</dbReference>
<organism evidence="1 2">
    <name type="scientific">Blastomyces percursus</name>
    <dbReference type="NCBI Taxonomy" id="1658174"/>
    <lineage>
        <taxon>Eukaryota</taxon>
        <taxon>Fungi</taxon>
        <taxon>Dikarya</taxon>
        <taxon>Ascomycota</taxon>
        <taxon>Pezizomycotina</taxon>
        <taxon>Eurotiomycetes</taxon>
        <taxon>Eurotiomycetidae</taxon>
        <taxon>Onygenales</taxon>
        <taxon>Ajellomycetaceae</taxon>
        <taxon>Blastomyces</taxon>
    </lineage>
</organism>
<comment type="caution">
    <text evidence="1">The sequence shown here is derived from an EMBL/GenBank/DDBJ whole genome shotgun (WGS) entry which is preliminary data.</text>
</comment>
<name>A0A1J9PR29_9EURO</name>
<gene>
    <name evidence="1" type="ORF">ACJ73_08700</name>
</gene>
<dbReference type="VEuPathDB" id="FungiDB:ACJ73_08700"/>
<dbReference type="AlphaFoldDB" id="A0A1J9PR29"/>
<dbReference type="OrthoDB" id="4507903at2759"/>
<protein>
    <submittedName>
        <fullName evidence="1">Uncharacterized protein</fullName>
    </submittedName>
</protein>
<sequence>MADKKPSDRSESKEATVGFKADVKTLQLLTSSAEAYKNTRRENQAESAMNRLGDAVADFFLQERER</sequence>
<accession>A0A1J9PR29</accession>
<proteinExistence type="predicted"/>
<keyword evidence="2" id="KW-1185">Reference proteome</keyword>
<reference evidence="1 2" key="1">
    <citation type="submission" date="2015-08" db="EMBL/GenBank/DDBJ databases">
        <title>Emmonsia species relationships and genome sequence.</title>
        <authorList>
            <person name="Cuomo C.A."/>
            <person name="Schwartz I.S."/>
            <person name="Kenyon C."/>
            <person name="De Hoog G.S."/>
            <person name="Govender N.P."/>
            <person name="Botha A."/>
            <person name="Moreno L."/>
            <person name="De Vries M."/>
            <person name="Munoz J.F."/>
            <person name="Stielow J.B."/>
        </authorList>
    </citation>
    <scope>NUCLEOTIDE SEQUENCE [LARGE SCALE GENOMIC DNA]</scope>
    <source>
        <strain evidence="1 2">EI222</strain>
    </source>
</reference>
<dbReference type="EMBL" id="LGTZ01002144">
    <property type="protein sequence ID" value="OJD18670.1"/>
    <property type="molecule type" value="Genomic_DNA"/>
</dbReference>